<keyword evidence="4" id="KW-1003">Cell membrane</keyword>
<dbReference type="PRINTS" id="PR01374">
    <property type="entry name" value="TONBPROTEIN"/>
</dbReference>
<dbReference type="NCBIfam" id="TIGR01352">
    <property type="entry name" value="tonB_Cterm"/>
    <property type="match status" value="2"/>
</dbReference>
<comment type="caution">
    <text evidence="12">The sequence shown here is derived from an EMBL/GenBank/DDBJ whole genome shotgun (WGS) entry which is preliminary data.</text>
</comment>
<evidence type="ECO:0000256" key="3">
    <source>
        <dbReference type="ARBA" id="ARBA00022448"/>
    </source>
</evidence>
<dbReference type="Proteomes" id="UP000622475">
    <property type="component" value="Unassembled WGS sequence"/>
</dbReference>
<evidence type="ECO:0000259" key="11">
    <source>
        <dbReference type="PROSITE" id="PS52015"/>
    </source>
</evidence>
<dbReference type="GO" id="GO:0031992">
    <property type="term" value="F:energy transducer activity"/>
    <property type="evidence" value="ECO:0007669"/>
    <property type="project" value="InterPro"/>
</dbReference>
<proteinExistence type="inferred from homology"/>
<keyword evidence="9" id="KW-0472">Membrane</keyword>
<dbReference type="InterPro" id="IPR037682">
    <property type="entry name" value="TonB_C"/>
</dbReference>
<evidence type="ECO:0000256" key="5">
    <source>
        <dbReference type="ARBA" id="ARBA00022519"/>
    </source>
</evidence>
<evidence type="ECO:0000256" key="10">
    <source>
        <dbReference type="SAM" id="SignalP"/>
    </source>
</evidence>
<evidence type="ECO:0000313" key="12">
    <source>
        <dbReference type="EMBL" id="MBE9660618.1"/>
    </source>
</evidence>
<evidence type="ECO:0000256" key="7">
    <source>
        <dbReference type="ARBA" id="ARBA00022927"/>
    </source>
</evidence>
<feature type="chain" id="PRO_5037197692" evidence="10">
    <location>
        <begin position="21"/>
        <end position="241"/>
    </location>
</feature>
<dbReference type="Pfam" id="PF03544">
    <property type="entry name" value="TonB_C"/>
    <property type="match status" value="2"/>
</dbReference>
<evidence type="ECO:0000256" key="6">
    <source>
        <dbReference type="ARBA" id="ARBA00022692"/>
    </source>
</evidence>
<dbReference type="InterPro" id="IPR006260">
    <property type="entry name" value="TonB/TolA_C"/>
</dbReference>
<dbReference type="PROSITE" id="PS52015">
    <property type="entry name" value="TONB_CTD"/>
    <property type="match status" value="2"/>
</dbReference>
<reference evidence="12" key="1">
    <citation type="submission" date="2020-10" db="EMBL/GenBank/DDBJ databases">
        <title>Mucilaginibacter mali sp. nov., isolated from rhizosphere soil of apple orchard.</title>
        <authorList>
            <person name="Lee J.-S."/>
            <person name="Kim H.S."/>
            <person name="Kim J.-S."/>
        </authorList>
    </citation>
    <scope>NUCLEOTIDE SEQUENCE</scope>
    <source>
        <strain evidence="12">KCTC 22746</strain>
    </source>
</reference>
<comment type="similarity">
    <text evidence="2">Belongs to the TonB family.</text>
</comment>
<evidence type="ECO:0000256" key="9">
    <source>
        <dbReference type="ARBA" id="ARBA00023136"/>
    </source>
</evidence>
<keyword evidence="5" id="KW-0997">Cell inner membrane</keyword>
<evidence type="ECO:0000256" key="1">
    <source>
        <dbReference type="ARBA" id="ARBA00004383"/>
    </source>
</evidence>
<dbReference type="GO" id="GO:0015031">
    <property type="term" value="P:protein transport"/>
    <property type="evidence" value="ECO:0007669"/>
    <property type="project" value="UniProtKB-KW"/>
</dbReference>
<dbReference type="InterPro" id="IPR051045">
    <property type="entry name" value="TonB-dependent_transducer"/>
</dbReference>
<evidence type="ECO:0000256" key="8">
    <source>
        <dbReference type="ARBA" id="ARBA00022989"/>
    </source>
</evidence>
<feature type="signal peptide" evidence="10">
    <location>
        <begin position="1"/>
        <end position="20"/>
    </location>
</feature>
<dbReference type="GO" id="GO:0098797">
    <property type="term" value="C:plasma membrane protein complex"/>
    <property type="evidence" value="ECO:0007669"/>
    <property type="project" value="TreeGrafter"/>
</dbReference>
<dbReference type="RefSeq" id="WP_194109813.1">
    <property type="nucleotide sequence ID" value="NZ_JADFFL010000001.1"/>
</dbReference>
<dbReference type="AlphaFoldDB" id="A0A929PUD1"/>
<feature type="domain" description="TonB C-terminal" evidence="11">
    <location>
        <begin position="148"/>
        <end position="241"/>
    </location>
</feature>
<sequence>MKTRMLFLSLLSLSFFTAKAQEKKSPSSAKIYDNVDDSPEYPGGLQNFYNFLGQTLRYPDSARTHNVQGKVFIRYVVETDGALSDLTVMRGVSADLDAEAIRAMKLSPKWKPGKIGGQAVRAYYTIPVSFVLAPENFEAIESSADYPGGIDKFYNYLMANLKYPEQAKKDKVEGKVKVSFVVDQDGSLTDIEVVGPLSKETDAEAIRLVKGSRKWAPSQQNGKPVRQKFTVPITFSLASLQ</sequence>
<keyword evidence="13" id="KW-1185">Reference proteome</keyword>
<dbReference type="GO" id="GO:0015891">
    <property type="term" value="P:siderophore transport"/>
    <property type="evidence" value="ECO:0007669"/>
    <property type="project" value="InterPro"/>
</dbReference>
<dbReference type="GO" id="GO:0055085">
    <property type="term" value="P:transmembrane transport"/>
    <property type="evidence" value="ECO:0007669"/>
    <property type="project" value="InterPro"/>
</dbReference>
<dbReference type="InterPro" id="IPR003538">
    <property type="entry name" value="TonB"/>
</dbReference>
<dbReference type="EMBL" id="JADFFL010000001">
    <property type="protein sequence ID" value="MBE9660618.1"/>
    <property type="molecule type" value="Genomic_DNA"/>
</dbReference>
<comment type="subcellular location">
    <subcellularLocation>
        <location evidence="1">Cell inner membrane</location>
        <topology evidence="1">Single-pass membrane protein</topology>
        <orientation evidence="1">Periplasmic side</orientation>
    </subcellularLocation>
</comment>
<accession>A0A929PUD1</accession>
<feature type="domain" description="TonB C-terminal" evidence="11">
    <location>
        <begin position="43"/>
        <end position="139"/>
    </location>
</feature>
<dbReference type="SUPFAM" id="SSF74653">
    <property type="entry name" value="TolA/TonB C-terminal domain"/>
    <property type="match status" value="2"/>
</dbReference>
<dbReference type="Gene3D" id="3.30.1150.10">
    <property type="match status" value="2"/>
</dbReference>
<evidence type="ECO:0000256" key="4">
    <source>
        <dbReference type="ARBA" id="ARBA00022475"/>
    </source>
</evidence>
<dbReference type="PANTHER" id="PTHR33446:SF2">
    <property type="entry name" value="PROTEIN TONB"/>
    <property type="match status" value="1"/>
</dbReference>
<keyword evidence="10" id="KW-0732">Signal</keyword>
<keyword evidence="3" id="KW-0813">Transport</keyword>
<evidence type="ECO:0000313" key="13">
    <source>
        <dbReference type="Proteomes" id="UP000622475"/>
    </source>
</evidence>
<protein>
    <submittedName>
        <fullName evidence="12">Energy transducer TonB</fullName>
    </submittedName>
</protein>
<keyword evidence="7" id="KW-0653">Protein transport</keyword>
<dbReference type="PANTHER" id="PTHR33446">
    <property type="entry name" value="PROTEIN TONB-RELATED"/>
    <property type="match status" value="1"/>
</dbReference>
<evidence type="ECO:0000256" key="2">
    <source>
        <dbReference type="ARBA" id="ARBA00006555"/>
    </source>
</evidence>
<keyword evidence="6" id="KW-0812">Transmembrane</keyword>
<dbReference type="GO" id="GO:0030288">
    <property type="term" value="C:outer membrane-bounded periplasmic space"/>
    <property type="evidence" value="ECO:0007669"/>
    <property type="project" value="InterPro"/>
</dbReference>
<name>A0A929PUD1_9SPHI</name>
<keyword evidence="8" id="KW-1133">Transmembrane helix</keyword>
<gene>
    <name evidence="12" type="ORF">IRJ16_01875</name>
</gene>
<organism evidence="12 13">
    <name type="scientific">Mucilaginibacter myungsuensis</name>
    <dbReference type="NCBI Taxonomy" id="649104"/>
    <lineage>
        <taxon>Bacteria</taxon>
        <taxon>Pseudomonadati</taxon>
        <taxon>Bacteroidota</taxon>
        <taxon>Sphingobacteriia</taxon>
        <taxon>Sphingobacteriales</taxon>
        <taxon>Sphingobacteriaceae</taxon>
        <taxon>Mucilaginibacter</taxon>
    </lineage>
</organism>